<dbReference type="EMBL" id="DTBJ01000053">
    <property type="protein sequence ID" value="HGM59155.1"/>
    <property type="molecule type" value="Genomic_DNA"/>
</dbReference>
<organism evidence="1">
    <name type="scientific">Staphylothermus marinus</name>
    <dbReference type="NCBI Taxonomy" id="2280"/>
    <lineage>
        <taxon>Archaea</taxon>
        <taxon>Thermoproteota</taxon>
        <taxon>Thermoprotei</taxon>
        <taxon>Desulfurococcales</taxon>
        <taxon>Desulfurococcaceae</taxon>
        <taxon>Staphylothermus</taxon>
    </lineage>
</organism>
<dbReference type="SUPFAM" id="SSF56281">
    <property type="entry name" value="Metallo-hydrolase/oxidoreductase"/>
    <property type="match status" value="1"/>
</dbReference>
<sequence>MLSSMNDICNLVNIDSDSKAILIGRNFEVDGFCKRNIRIITHAHADHVIGLNKSIMYSKHIVSTPATYELVSELGYVNNSLKPVYRTKSILLDYFNRIDFDGEILEFYPVEHIIGSTQVRVLTDNYVIGYTSDFKLTKNTFIMKDLDVLIIEATYGDPVWRRPFKNDVIEYAIDILNEGLKKYGRVVVYGYYGKLQEFMKIIRDRGIDTPFLMNDKIYSITRIVEKYGWRIGNFYRLTFNTKYFDKYIVFEHMNKAKYRRIEGSVMNFVLTGREFEEPVRKIDEYTWLIALSDHADFDELINYVEISQPKLVIIDNSRDGYPYSLARELEKRGWKAIVMPP</sequence>
<keyword evidence="1" id="KW-0269">Exonuclease</keyword>
<dbReference type="Gene3D" id="3.60.15.10">
    <property type="entry name" value="Ribonuclease Z/Hydroxyacylglutathione hydrolase-like"/>
    <property type="match status" value="1"/>
</dbReference>
<dbReference type="PANTHER" id="PTHR23240">
    <property type="entry name" value="DNA CROSS-LINK REPAIR PROTEIN PSO2/SNM1-RELATED"/>
    <property type="match status" value="1"/>
</dbReference>
<comment type="caution">
    <text evidence="1">The sequence shown here is derived from an EMBL/GenBank/DDBJ whole genome shotgun (WGS) entry which is preliminary data.</text>
</comment>
<keyword evidence="1" id="KW-0540">Nuclease</keyword>
<dbReference type="AlphaFoldDB" id="A0A7C4D7U7"/>
<dbReference type="GO" id="GO:0035312">
    <property type="term" value="F:5'-3' DNA exonuclease activity"/>
    <property type="evidence" value="ECO:0007669"/>
    <property type="project" value="TreeGrafter"/>
</dbReference>
<dbReference type="InterPro" id="IPR036866">
    <property type="entry name" value="RibonucZ/Hydroxyglut_hydro"/>
</dbReference>
<accession>A0A7C4D7U7</accession>
<name>A0A7C4D7U7_STAMA</name>
<dbReference type="PANTHER" id="PTHR23240:SF6">
    <property type="entry name" value="DNA CROSS-LINK REPAIR 1A PROTEIN"/>
    <property type="match status" value="1"/>
</dbReference>
<reference evidence="1" key="1">
    <citation type="journal article" date="2020" name="mSystems">
        <title>Genome- and Community-Level Interaction Insights into Carbon Utilization and Element Cycling Functions of Hydrothermarchaeota in Hydrothermal Sediment.</title>
        <authorList>
            <person name="Zhou Z."/>
            <person name="Liu Y."/>
            <person name="Xu W."/>
            <person name="Pan J."/>
            <person name="Luo Z.H."/>
            <person name="Li M."/>
        </authorList>
    </citation>
    <scope>NUCLEOTIDE SEQUENCE [LARGE SCALE GENOMIC DNA]</scope>
    <source>
        <strain evidence="1">SpSt-642</strain>
    </source>
</reference>
<gene>
    <name evidence="1" type="ORF">ENU14_06210</name>
</gene>
<dbReference type="GO" id="GO:0003684">
    <property type="term" value="F:damaged DNA binding"/>
    <property type="evidence" value="ECO:0007669"/>
    <property type="project" value="TreeGrafter"/>
</dbReference>
<dbReference type="GO" id="GO:0006303">
    <property type="term" value="P:double-strand break repair via nonhomologous end joining"/>
    <property type="evidence" value="ECO:0007669"/>
    <property type="project" value="TreeGrafter"/>
</dbReference>
<proteinExistence type="predicted"/>
<keyword evidence="1" id="KW-0378">Hydrolase</keyword>
<evidence type="ECO:0000313" key="1">
    <source>
        <dbReference type="EMBL" id="HGM59155.1"/>
    </source>
</evidence>
<dbReference type="GO" id="GO:0036297">
    <property type="term" value="P:interstrand cross-link repair"/>
    <property type="evidence" value="ECO:0007669"/>
    <property type="project" value="TreeGrafter"/>
</dbReference>
<protein>
    <submittedName>
        <fullName evidence="1">Exonuclease</fullName>
    </submittedName>
</protein>